<sequence length="181" mass="20128">MPITARSRFLAELLPFVRAGVRRARLQACHADDALQQTLGALALRVEELMEMDESRRAGYVFLVALRKAMALRKEIGLEYARATDAEVEEWDSVVALRGLTPEQLLRAAESAKRAAHVFDTLGERDRDLVMAAGADGLSERELARKLGVSRGSVAYRLRLARDALARAWLGTTSWRGRAPR</sequence>
<keyword evidence="3" id="KW-1185">Reference proteome</keyword>
<evidence type="ECO:0000313" key="3">
    <source>
        <dbReference type="Proteomes" id="UP001379533"/>
    </source>
</evidence>
<dbReference type="InterPro" id="IPR013249">
    <property type="entry name" value="RNA_pol_sigma70_r4_t2"/>
</dbReference>
<dbReference type="Proteomes" id="UP001379533">
    <property type="component" value="Chromosome"/>
</dbReference>
<dbReference type="SUPFAM" id="SSF88659">
    <property type="entry name" value="Sigma3 and sigma4 domains of RNA polymerase sigma factors"/>
    <property type="match status" value="1"/>
</dbReference>
<accession>A0ABZ2KD23</accession>
<reference evidence="2 3" key="1">
    <citation type="submission" date="2021-12" db="EMBL/GenBank/DDBJ databases">
        <title>Discovery of the Pendulisporaceae a myxobacterial family with distinct sporulation behavior and unique specialized metabolism.</title>
        <authorList>
            <person name="Garcia R."/>
            <person name="Popoff A."/>
            <person name="Bader C.D."/>
            <person name="Loehr J."/>
            <person name="Walesch S."/>
            <person name="Walt C."/>
            <person name="Boldt J."/>
            <person name="Bunk B."/>
            <person name="Haeckl F.J.F.P.J."/>
            <person name="Gunesch A.P."/>
            <person name="Birkelbach J."/>
            <person name="Nuebel U."/>
            <person name="Pietschmann T."/>
            <person name="Bach T."/>
            <person name="Mueller R."/>
        </authorList>
    </citation>
    <scope>NUCLEOTIDE SEQUENCE [LARGE SCALE GENOMIC DNA]</scope>
    <source>
        <strain evidence="2 3">MSr12523</strain>
    </source>
</reference>
<dbReference type="EMBL" id="CP089982">
    <property type="protein sequence ID" value="WXA94764.1"/>
    <property type="molecule type" value="Genomic_DNA"/>
</dbReference>
<dbReference type="InterPro" id="IPR013324">
    <property type="entry name" value="RNA_pol_sigma_r3/r4-like"/>
</dbReference>
<dbReference type="RefSeq" id="WP_394845375.1">
    <property type="nucleotide sequence ID" value="NZ_CP089982.1"/>
</dbReference>
<proteinExistence type="predicted"/>
<feature type="domain" description="RNA polymerase sigma factor 70 region 4 type 2" evidence="1">
    <location>
        <begin position="120"/>
        <end position="165"/>
    </location>
</feature>
<name>A0ABZ2KD23_9BACT</name>
<evidence type="ECO:0000313" key="2">
    <source>
        <dbReference type="EMBL" id="WXA94764.1"/>
    </source>
</evidence>
<dbReference type="Gene3D" id="1.10.10.10">
    <property type="entry name" value="Winged helix-like DNA-binding domain superfamily/Winged helix DNA-binding domain"/>
    <property type="match status" value="1"/>
</dbReference>
<dbReference type="InterPro" id="IPR036388">
    <property type="entry name" value="WH-like_DNA-bd_sf"/>
</dbReference>
<organism evidence="2 3">
    <name type="scientific">Pendulispora brunnea</name>
    <dbReference type="NCBI Taxonomy" id="2905690"/>
    <lineage>
        <taxon>Bacteria</taxon>
        <taxon>Pseudomonadati</taxon>
        <taxon>Myxococcota</taxon>
        <taxon>Myxococcia</taxon>
        <taxon>Myxococcales</taxon>
        <taxon>Sorangiineae</taxon>
        <taxon>Pendulisporaceae</taxon>
        <taxon>Pendulispora</taxon>
    </lineage>
</organism>
<gene>
    <name evidence="2" type="ORF">LZC95_51135</name>
</gene>
<dbReference type="Pfam" id="PF08281">
    <property type="entry name" value="Sigma70_r4_2"/>
    <property type="match status" value="1"/>
</dbReference>
<evidence type="ECO:0000259" key="1">
    <source>
        <dbReference type="Pfam" id="PF08281"/>
    </source>
</evidence>
<protein>
    <submittedName>
        <fullName evidence="2">Sigma-70 family RNA polymerase sigma factor</fullName>
    </submittedName>
</protein>